<organism evidence="1 2">
    <name type="scientific">Racocetra persica</name>
    <dbReference type="NCBI Taxonomy" id="160502"/>
    <lineage>
        <taxon>Eukaryota</taxon>
        <taxon>Fungi</taxon>
        <taxon>Fungi incertae sedis</taxon>
        <taxon>Mucoromycota</taxon>
        <taxon>Glomeromycotina</taxon>
        <taxon>Glomeromycetes</taxon>
        <taxon>Diversisporales</taxon>
        <taxon>Gigasporaceae</taxon>
        <taxon>Racocetra</taxon>
    </lineage>
</organism>
<accession>A0ACA9SFZ1</accession>
<comment type="caution">
    <text evidence="1">The sequence shown here is derived from an EMBL/GenBank/DDBJ whole genome shotgun (WGS) entry which is preliminary data.</text>
</comment>
<protein>
    <submittedName>
        <fullName evidence="1">22313_t:CDS:1</fullName>
    </submittedName>
</protein>
<proteinExistence type="predicted"/>
<evidence type="ECO:0000313" key="2">
    <source>
        <dbReference type="Proteomes" id="UP000789920"/>
    </source>
</evidence>
<dbReference type="EMBL" id="CAJVQC010119088">
    <property type="protein sequence ID" value="CAG8837954.1"/>
    <property type="molecule type" value="Genomic_DNA"/>
</dbReference>
<gene>
    <name evidence="1" type="ORF">RPERSI_LOCUS30490</name>
</gene>
<keyword evidence="2" id="KW-1185">Reference proteome</keyword>
<name>A0ACA9SFZ1_9GLOM</name>
<evidence type="ECO:0000313" key="1">
    <source>
        <dbReference type="EMBL" id="CAG8837954.1"/>
    </source>
</evidence>
<sequence length="43" mass="4776">TIKDREGNDVQVFANRKPEECFGFQPGDIYADNSGGYFYVNGG</sequence>
<feature type="non-terminal residue" evidence="1">
    <location>
        <position position="1"/>
    </location>
</feature>
<reference evidence="1" key="1">
    <citation type="submission" date="2021-06" db="EMBL/GenBank/DDBJ databases">
        <authorList>
            <person name="Kallberg Y."/>
            <person name="Tangrot J."/>
            <person name="Rosling A."/>
        </authorList>
    </citation>
    <scope>NUCLEOTIDE SEQUENCE</scope>
    <source>
        <strain evidence="1">MA461A</strain>
    </source>
</reference>
<dbReference type="Proteomes" id="UP000789920">
    <property type="component" value="Unassembled WGS sequence"/>
</dbReference>